<dbReference type="PIRSF" id="PIRSF017393">
    <property type="entry name" value="MTase_SAV2177"/>
    <property type="match status" value="1"/>
</dbReference>
<accession>A0ABT0JZ70</accession>
<dbReference type="InterPro" id="IPR006764">
    <property type="entry name" value="SAM_dep_MeTrfase_SAV2177_type"/>
</dbReference>
<dbReference type="InterPro" id="IPR029063">
    <property type="entry name" value="SAM-dependent_MTases_sf"/>
</dbReference>
<dbReference type="GO" id="GO:0032259">
    <property type="term" value="P:methylation"/>
    <property type="evidence" value="ECO:0007669"/>
    <property type="project" value="UniProtKB-KW"/>
</dbReference>
<dbReference type="Gene3D" id="3.40.50.150">
    <property type="entry name" value="Vaccinia Virus protein VP39"/>
    <property type="match status" value="1"/>
</dbReference>
<dbReference type="SUPFAM" id="SSF53335">
    <property type="entry name" value="S-adenosyl-L-methionine-dependent methyltransferases"/>
    <property type="match status" value="1"/>
</dbReference>
<proteinExistence type="predicted"/>
<comment type="caution">
    <text evidence="1">The sequence shown here is derived from an EMBL/GenBank/DDBJ whole genome shotgun (WGS) entry which is preliminary data.</text>
</comment>
<protein>
    <submittedName>
        <fullName evidence="1">SAM-dependent methyltransferase</fullName>
    </submittedName>
</protein>
<name>A0ABT0JZ70_9ACTN</name>
<reference evidence="1 2" key="1">
    <citation type="submission" date="2022-04" db="EMBL/GenBank/DDBJ databases">
        <title>Genome diversity in the genus Frankia.</title>
        <authorList>
            <person name="Carlos-Shanley C."/>
            <person name="Hahn D."/>
        </authorList>
    </citation>
    <scope>NUCLEOTIDE SEQUENCE [LARGE SCALE GENOMIC DNA]</scope>
    <source>
        <strain evidence="1 2">Ag45/Mut15</strain>
    </source>
</reference>
<gene>
    <name evidence="1" type="ORF">MXD59_13795</name>
</gene>
<dbReference type="GO" id="GO:0008168">
    <property type="term" value="F:methyltransferase activity"/>
    <property type="evidence" value="ECO:0007669"/>
    <property type="project" value="UniProtKB-KW"/>
</dbReference>
<evidence type="ECO:0000313" key="2">
    <source>
        <dbReference type="Proteomes" id="UP001201873"/>
    </source>
</evidence>
<keyword evidence="2" id="KW-1185">Reference proteome</keyword>
<dbReference type="EMBL" id="JALKFT010000012">
    <property type="protein sequence ID" value="MCK9876840.1"/>
    <property type="molecule type" value="Genomic_DNA"/>
</dbReference>
<evidence type="ECO:0000313" key="1">
    <source>
        <dbReference type="EMBL" id="MCK9876840.1"/>
    </source>
</evidence>
<dbReference type="Pfam" id="PF04672">
    <property type="entry name" value="Methyltransf_19"/>
    <property type="match status" value="1"/>
</dbReference>
<keyword evidence="1" id="KW-0808">Transferase</keyword>
<sequence>MAGSDLRTDRPHTARVYDYYLGGKDHYPADREAAEKTLAVMPNVRTMARQNRAFMRRATRYLAGEAGIRQFLDIGTGIPTSPNLHEVAQSVAPDSRIVYADNDPIVLAYARALLGGTPEGRTAYLDADLHDPESILGAPELRETLDLTAPVALSLVAIMHFVQDKDDPYGLVRRYLDALPAGSFLTLSQFSDELTPEETVEAIKVYSSRGLLGQARTQVEIGRFFDGLDLVDPGVTLVHRWRPDEPLDESLTDAAVSIFGGVARKP</sequence>
<dbReference type="Proteomes" id="UP001201873">
    <property type="component" value="Unassembled WGS sequence"/>
</dbReference>
<organism evidence="1 2">
    <name type="scientific">Frankia umida</name>
    <dbReference type="NCBI Taxonomy" id="573489"/>
    <lineage>
        <taxon>Bacteria</taxon>
        <taxon>Bacillati</taxon>
        <taxon>Actinomycetota</taxon>
        <taxon>Actinomycetes</taxon>
        <taxon>Frankiales</taxon>
        <taxon>Frankiaceae</taxon>
        <taxon>Frankia</taxon>
    </lineage>
</organism>
<keyword evidence="1" id="KW-0489">Methyltransferase</keyword>